<proteinExistence type="predicted"/>
<dbReference type="Proteomes" id="UP001196509">
    <property type="component" value="Unassembled WGS sequence"/>
</dbReference>
<accession>A0AAE3D2K0</accession>
<dbReference type="Pfam" id="PF00296">
    <property type="entry name" value="Bac_luciferase"/>
    <property type="match status" value="1"/>
</dbReference>
<evidence type="ECO:0000256" key="1">
    <source>
        <dbReference type="ARBA" id="ARBA00023002"/>
    </source>
</evidence>
<name>A0AAE3D2K0_9HYPH</name>
<gene>
    <name evidence="3" type="ORF">K1W69_15890</name>
</gene>
<dbReference type="SUPFAM" id="SSF51679">
    <property type="entry name" value="Bacterial luciferase-like"/>
    <property type="match status" value="1"/>
</dbReference>
<comment type="caution">
    <text evidence="3">The sequence shown here is derived from an EMBL/GenBank/DDBJ whole genome shotgun (WGS) entry which is preliminary data.</text>
</comment>
<dbReference type="PANTHER" id="PTHR43244">
    <property type="match status" value="1"/>
</dbReference>
<dbReference type="CDD" id="cd01097">
    <property type="entry name" value="Tetrahydromethanopterin_reductase"/>
    <property type="match status" value="1"/>
</dbReference>
<protein>
    <submittedName>
        <fullName evidence="3">LLM class flavin-dependent oxidoreductase</fullName>
    </submittedName>
</protein>
<dbReference type="InterPro" id="IPR011251">
    <property type="entry name" value="Luciferase-like_dom"/>
</dbReference>
<evidence type="ECO:0000313" key="4">
    <source>
        <dbReference type="Proteomes" id="UP001196509"/>
    </source>
</evidence>
<evidence type="ECO:0000313" key="3">
    <source>
        <dbReference type="EMBL" id="MBW8638678.1"/>
    </source>
</evidence>
<dbReference type="RefSeq" id="WP_220229416.1">
    <property type="nucleotide sequence ID" value="NZ_JAICBX010000003.1"/>
</dbReference>
<dbReference type="AlphaFoldDB" id="A0AAE3D2K0"/>
<organism evidence="3 4">
    <name type="scientific">Flavimaribacter sediminis</name>
    <dbReference type="NCBI Taxonomy" id="2865987"/>
    <lineage>
        <taxon>Bacteria</taxon>
        <taxon>Pseudomonadati</taxon>
        <taxon>Pseudomonadota</taxon>
        <taxon>Alphaproteobacteria</taxon>
        <taxon>Hyphomicrobiales</taxon>
        <taxon>Rhizobiaceae</taxon>
        <taxon>Flavimaribacter</taxon>
    </lineage>
</organism>
<keyword evidence="4" id="KW-1185">Reference proteome</keyword>
<dbReference type="PANTHER" id="PTHR43244:SF1">
    <property type="entry name" value="5,10-METHYLENETETRAHYDROMETHANOPTERIN REDUCTASE"/>
    <property type="match status" value="1"/>
</dbReference>
<keyword evidence="1" id="KW-0560">Oxidoreductase</keyword>
<dbReference type="GO" id="GO:0016705">
    <property type="term" value="F:oxidoreductase activity, acting on paired donors, with incorporation or reduction of molecular oxygen"/>
    <property type="evidence" value="ECO:0007669"/>
    <property type="project" value="InterPro"/>
</dbReference>
<dbReference type="InterPro" id="IPR036661">
    <property type="entry name" value="Luciferase-like_sf"/>
</dbReference>
<dbReference type="InterPro" id="IPR050564">
    <property type="entry name" value="F420-G6PD/mer"/>
</dbReference>
<dbReference type="EMBL" id="JAICBX010000003">
    <property type="protein sequence ID" value="MBW8638678.1"/>
    <property type="molecule type" value="Genomic_DNA"/>
</dbReference>
<evidence type="ECO:0000259" key="2">
    <source>
        <dbReference type="Pfam" id="PF00296"/>
    </source>
</evidence>
<dbReference type="Gene3D" id="3.20.20.30">
    <property type="entry name" value="Luciferase-like domain"/>
    <property type="match status" value="1"/>
</dbReference>
<reference evidence="3" key="1">
    <citation type="submission" date="2021-08" db="EMBL/GenBank/DDBJ databases">
        <title>Hoeflea bacterium WL0058 sp. nov., isolated from the sediment.</title>
        <authorList>
            <person name="Wang L."/>
            <person name="Zhang D."/>
        </authorList>
    </citation>
    <scope>NUCLEOTIDE SEQUENCE</scope>
    <source>
        <strain evidence="3">WL0058</strain>
    </source>
</reference>
<feature type="domain" description="Luciferase-like" evidence="2">
    <location>
        <begin position="5"/>
        <end position="301"/>
    </location>
</feature>
<sequence>MSSEIGVALNGNEPWPEVQKMGALMDASGVETLWLASHLFQREPVASAAAILSATSRLKIALMAMSPFSVHPVYIAMAAATLDELFPGRVSLCLGVGAPRDLEAAGIESDKPLLVMREALELCRALLSGEVVRFQGKRFQVEGRALEAGKRNVPLILAASGPKMLKLAGSHADGLLISAAASVAFIQSCLTETAAGEAESGSKIRRMGLVYAAIDEDETRAFDSLRRKMAFILRGMHHKTNIELGGGTLDQPALARAYAESDWPTVESLVSDDIVRRHAVAGKPEDVRKRLSEYENVGLDQLIVTGVASAEELAPLLNSLAAIRD</sequence>